<comment type="caution">
    <text evidence="4">The sequence shown here is derived from an EMBL/GenBank/DDBJ whole genome shotgun (WGS) entry which is preliminary data.</text>
</comment>
<dbReference type="HOGENOM" id="CLU_023257_1_1_5"/>
<dbReference type="STRING" id="411684.HPDFL43_17036"/>
<dbReference type="GO" id="GO:0047980">
    <property type="term" value="F:hippurate hydrolase activity"/>
    <property type="evidence" value="ECO:0007669"/>
    <property type="project" value="UniProtKB-EC"/>
</dbReference>
<organism evidence="4 5">
    <name type="scientific">Hoeflea phototrophica (strain DSM 17068 / NCIMB 14078 / DFL-43)</name>
    <dbReference type="NCBI Taxonomy" id="411684"/>
    <lineage>
        <taxon>Bacteria</taxon>
        <taxon>Pseudomonadati</taxon>
        <taxon>Pseudomonadota</taxon>
        <taxon>Alphaproteobacteria</taxon>
        <taxon>Hyphomicrobiales</taxon>
        <taxon>Rhizobiaceae</taxon>
        <taxon>Hoeflea</taxon>
    </lineage>
</organism>
<dbReference type="SUPFAM" id="SSF55031">
    <property type="entry name" value="Bacterial exopeptidase dimerisation domain"/>
    <property type="match status" value="1"/>
</dbReference>
<keyword evidence="2" id="KW-0479">Metal-binding</keyword>
<sequence length="388" mass="40917">MQLVDDVVAMKDEITEWRRSLHADPELLFDVHNTAAFVADKLTAFGCDEVVTGIGRTGVVGIIHGRPGGNGPAIGLRADMDALPIEEATGAPWASKTPGKMHACGHDGHTAMLLGAAKHLAATRNFTGSVAVIFQPAEEGGGGGREMVNDGMMERFGITKVFGMHNLPGLPVGEFAIRPGPIMAATDIFDITITGRGGHAAMPHQTIDPVVASSQIVTSLQSIASRNANPLESVVVSVTKFIAGSAYNIIPETVELAGTVRTLSPEMRDLAETRINEIAVGIAAAHGVKAKVNYLRNYPVTFNHADETVFAGDVAESLAGAQGVERNQPPTMGGEDFSFMLEARPGAFIFMGNGDTASLHHPAYDFNDDAIPVGVSYWVKLAERALAA</sequence>
<dbReference type="EMBL" id="ABIA03000004">
    <property type="protein sequence ID" value="EDQ33201.1"/>
    <property type="molecule type" value="Genomic_DNA"/>
</dbReference>
<dbReference type="Gene3D" id="3.40.630.10">
    <property type="entry name" value="Zn peptidases"/>
    <property type="match status" value="1"/>
</dbReference>
<keyword evidence="1 4" id="KW-0378">Hydrolase</keyword>
<feature type="binding site" evidence="2">
    <location>
        <position position="104"/>
    </location>
    <ligand>
        <name>Mn(2+)</name>
        <dbReference type="ChEBI" id="CHEBI:29035"/>
        <label>2</label>
    </ligand>
</feature>
<dbReference type="PANTHER" id="PTHR11014">
    <property type="entry name" value="PEPTIDASE M20 FAMILY MEMBER"/>
    <property type="match status" value="1"/>
</dbReference>
<name>A9D819_HOEPD</name>
<keyword evidence="2" id="KW-0464">Manganese</keyword>
<dbReference type="GO" id="GO:0050118">
    <property type="term" value="F:N-acetyldiaminopimelate deacetylase activity"/>
    <property type="evidence" value="ECO:0007669"/>
    <property type="project" value="UniProtKB-ARBA"/>
</dbReference>
<accession>A9D819</accession>
<evidence type="ECO:0000313" key="5">
    <source>
        <dbReference type="Proteomes" id="UP000004291"/>
    </source>
</evidence>
<dbReference type="RefSeq" id="WP_007199158.1">
    <property type="nucleotide sequence ID" value="NZ_CM002917.1"/>
</dbReference>
<evidence type="ECO:0000259" key="3">
    <source>
        <dbReference type="Pfam" id="PF07687"/>
    </source>
</evidence>
<comment type="cofactor">
    <cofactor evidence="2">
        <name>Mn(2+)</name>
        <dbReference type="ChEBI" id="CHEBI:29035"/>
    </cofactor>
    <text evidence="2">The Mn(2+) ion enhances activity.</text>
</comment>
<dbReference type="PANTHER" id="PTHR11014:SF63">
    <property type="entry name" value="METALLOPEPTIDASE, PUTATIVE (AFU_ORTHOLOGUE AFUA_6G09600)-RELATED"/>
    <property type="match status" value="1"/>
</dbReference>
<evidence type="ECO:0000256" key="2">
    <source>
        <dbReference type="PIRSR" id="PIRSR005962-1"/>
    </source>
</evidence>
<dbReference type="OrthoDB" id="9777385at2"/>
<feature type="binding site" evidence="2">
    <location>
        <position position="106"/>
    </location>
    <ligand>
        <name>Mn(2+)</name>
        <dbReference type="ChEBI" id="CHEBI:29035"/>
        <label>2</label>
    </ligand>
</feature>
<feature type="binding site" evidence="2">
    <location>
        <position position="360"/>
    </location>
    <ligand>
        <name>Mn(2+)</name>
        <dbReference type="ChEBI" id="CHEBI:29035"/>
        <label>2</label>
    </ligand>
</feature>
<dbReference type="InterPro" id="IPR002933">
    <property type="entry name" value="Peptidase_M20"/>
</dbReference>
<reference evidence="4 5" key="2">
    <citation type="submission" date="2012-06" db="EMBL/GenBank/DDBJ databases">
        <authorList>
            <person name="Fiebig A."/>
        </authorList>
    </citation>
    <scope>NUCLEOTIDE SEQUENCE [LARGE SCALE GENOMIC DNA]</scope>
    <source>
        <strain evidence="4 5">DFL-43</strain>
    </source>
</reference>
<feature type="domain" description="Peptidase M20 dimerisation" evidence="3">
    <location>
        <begin position="189"/>
        <end position="279"/>
    </location>
</feature>
<dbReference type="AlphaFoldDB" id="A9D819"/>
<dbReference type="Gene3D" id="3.30.70.360">
    <property type="match status" value="1"/>
</dbReference>
<gene>
    <name evidence="4" type="ORF">HPDFL43_17036</name>
</gene>
<feature type="binding site" evidence="2">
    <location>
        <position position="139"/>
    </location>
    <ligand>
        <name>Mn(2+)</name>
        <dbReference type="ChEBI" id="CHEBI:29035"/>
        <label>2</label>
    </ligand>
</feature>
<protein>
    <submittedName>
        <fullName evidence="4">Amidohydrolase</fullName>
        <ecNumber evidence="4">3.5.1.32</ecNumber>
    </submittedName>
</protein>
<proteinExistence type="predicted"/>
<feature type="binding site" evidence="2">
    <location>
        <position position="165"/>
    </location>
    <ligand>
        <name>Mn(2+)</name>
        <dbReference type="ChEBI" id="CHEBI:29035"/>
        <label>2</label>
    </ligand>
</feature>
<dbReference type="InterPro" id="IPR017439">
    <property type="entry name" value="Amidohydrolase"/>
</dbReference>
<evidence type="ECO:0000313" key="4">
    <source>
        <dbReference type="EMBL" id="EDQ33201.1"/>
    </source>
</evidence>
<reference evidence="4 5" key="1">
    <citation type="submission" date="2007-10" db="EMBL/GenBank/DDBJ databases">
        <authorList>
            <person name="Wagner-Dobler I."/>
            <person name="Ferriera S."/>
            <person name="Johnson J."/>
            <person name="Kravitz S."/>
            <person name="Beeson K."/>
            <person name="Sutton G."/>
            <person name="Rogers Y.-H."/>
            <person name="Friedman R."/>
            <person name="Frazier M."/>
            <person name="Venter J.C."/>
        </authorList>
    </citation>
    <scope>NUCLEOTIDE SEQUENCE [LARGE SCALE GENOMIC DNA]</scope>
    <source>
        <strain evidence="4 5">DFL-43</strain>
    </source>
</reference>
<dbReference type="PIRSF" id="PIRSF005962">
    <property type="entry name" value="Pept_M20D_amidohydro"/>
    <property type="match status" value="1"/>
</dbReference>
<dbReference type="InterPro" id="IPR011650">
    <property type="entry name" value="Peptidase_M20_dimer"/>
</dbReference>
<dbReference type="Pfam" id="PF01546">
    <property type="entry name" value="Peptidase_M20"/>
    <property type="match status" value="1"/>
</dbReference>
<dbReference type="GO" id="GO:0046872">
    <property type="term" value="F:metal ion binding"/>
    <property type="evidence" value="ECO:0007669"/>
    <property type="project" value="UniProtKB-KW"/>
</dbReference>
<dbReference type="Proteomes" id="UP000004291">
    <property type="component" value="Chromosome"/>
</dbReference>
<dbReference type="Pfam" id="PF07687">
    <property type="entry name" value="M20_dimer"/>
    <property type="match status" value="1"/>
</dbReference>
<dbReference type="EC" id="3.5.1.32" evidence="4"/>
<dbReference type="NCBIfam" id="TIGR01891">
    <property type="entry name" value="amidohydrolases"/>
    <property type="match status" value="1"/>
</dbReference>
<dbReference type="CDD" id="cd05666">
    <property type="entry name" value="M20_Acy1-like"/>
    <property type="match status" value="1"/>
</dbReference>
<dbReference type="FunFam" id="3.30.70.360:FF:000001">
    <property type="entry name" value="N-acetyldiaminopimelate deacetylase"/>
    <property type="match status" value="1"/>
</dbReference>
<evidence type="ECO:0000256" key="1">
    <source>
        <dbReference type="ARBA" id="ARBA00022801"/>
    </source>
</evidence>
<keyword evidence="5" id="KW-1185">Reference proteome</keyword>
<dbReference type="SUPFAM" id="SSF53187">
    <property type="entry name" value="Zn-dependent exopeptidases"/>
    <property type="match status" value="1"/>
</dbReference>
<dbReference type="eggNOG" id="COG1473">
    <property type="taxonomic scope" value="Bacteria"/>
</dbReference>
<dbReference type="GO" id="GO:0019877">
    <property type="term" value="P:diaminopimelate biosynthetic process"/>
    <property type="evidence" value="ECO:0007669"/>
    <property type="project" value="UniProtKB-ARBA"/>
</dbReference>
<dbReference type="InterPro" id="IPR036264">
    <property type="entry name" value="Bact_exopeptidase_dim_dom"/>
</dbReference>